<reference evidence="9 10" key="1">
    <citation type="submission" date="2016-10" db="EMBL/GenBank/DDBJ databases">
        <title>Genome sequence of the ascomycete fungus Penicillium subrubescens.</title>
        <authorList>
            <person name="De Vries R.P."/>
            <person name="Peng M."/>
            <person name="Dilokpimol A."/>
            <person name="Hilden K."/>
            <person name="Makela M.R."/>
            <person name="Grigoriev I."/>
            <person name="Riley R."/>
            <person name="Granchi Z."/>
        </authorList>
    </citation>
    <scope>NUCLEOTIDE SEQUENCE [LARGE SCALE GENOMIC DNA]</scope>
    <source>
        <strain evidence="9 10">CBS 132785</strain>
    </source>
</reference>
<evidence type="ECO:0000256" key="8">
    <source>
        <dbReference type="RuleBase" id="RU367097"/>
    </source>
</evidence>
<keyword evidence="5 8" id="KW-0256">Endoplasmic reticulum</keyword>
<dbReference type="GO" id="GO:0000139">
    <property type="term" value="C:Golgi membrane"/>
    <property type="evidence" value="ECO:0007669"/>
    <property type="project" value="UniProtKB-SubCell"/>
</dbReference>
<dbReference type="EMBL" id="MNBE01000607">
    <property type="protein sequence ID" value="OKP04958.1"/>
    <property type="molecule type" value="Genomic_DNA"/>
</dbReference>
<dbReference type="InterPro" id="IPR050186">
    <property type="entry name" value="TPT_transporter"/>
</dbReference>
<comment type="caution">
    <text evidence="9">The sequence shown here is derived from an EMBL/GenBank/DDBJ whole genome shotgun (WGS) entry which is preliminary data.</text>
</comment>
<gene>
    <name evidence="9" type="ORF">PENSUB_6703</name>
</gene>
<keyword evidence="7" id="KW-0472">Membrane</keyword>
<dbReference type="GO" id="GO:0030659">
    <property type="term" value="C:cytoplasmic vesicle membrane"/>
    <property type="evidence" value="ECO:0007669"/>
    <property type="project" value="UniProtKB-SubCell"/>
</dbReference>
<dbReference type="GO" id="GO:0005789">
    <property type="term" value="C:endoplasmic reticulum membrane"/>
    <property type="evidence" value="ECO:0007669"/>
    <property type="project" value="UniProtKB-SubCell"/>
</dbReference>
<organism evidence="9 10">
    <name type="scientific">Penicillium subrubescens</name>
    <dbReference type="NCBI Taxonomy" id="1316194"/>
    <lineage>
        <taxon>Eukaryota</taxon>
        <taxon>Fungi</taxon>
        <taxon>Dikarya</taxon>
        <taxon>Ascomycota</taxon>
        <taxon>Pezizomycotina</taxon>
        <taxon>Eurotiomycetes</taxon>
        <taxon>Eurotiomycetidae</taxon>
        <taxon>Eurotiales</taxon>
        <taxon>Aspergillaceae</taxon>
        <taxon>Penicillium</taxon>
    </lineage>
</organism>
<evidence type="ECO:0000256" key="6">
    <source>
        <dbReference type="ARBA" id="ARBA00022989"/>
    </source>
</evidence>
<protein>
    <recommendedName>
        <fullName evidence="8">GDP-mannose transporter</fullName>
        <shortName evidence="8">GMT</shortName>
    </recommendedName>
</protein>
<keyword evidence="8" id="KW-0762">Sugar transport</keyword>
<name>A0A1Q5TXJ9_9EURO</name>
<keyword evidence="4" id="KW-0812">Transmembrane</keyword>
<evidence type="ECO:0000256" key="3">
    <source>
        <dbReference type="ARBA" id="ARBA00011182"/>
    </source>
</evidence>
<comment type="similarity">
    <text evidence="2 8">Belongs to the TPT transporter family. SLC35D subfamily.</text>
</comment>
<keyword evidence="10" id="KW-1185">Reference proteome</keyword>
<comment type="subunit">
    <text evidence="3 8">Homooligomer.</text>
</comment>
<evidence type="ECO:0000256" key="2">
    <source>
        <dbReference type="ARBA" id="ARBA00010425"/>
    </source>
</evidence>
<comment type="function">
    <text evidence="1 8">Involved in the import of GDP-mannose from the cytoplasm into the Golgi lumen.</text>
</comment>
<sequence>MQLLLNQAPISTGLLMCLAPVVDTPPTATTLSPSVCVAIIGSGLLACLVNVSQFYVINAVGPVSSTVVGHVKSCMIVGLGWAVSDRSMSMQSCIGIIMAFLGMSL</sequence>
<evidence type="ECO:0000313" key="9">
    <source>
        <dbReference type="EMBL" id="OKP04958.1"/>
    </source>
</evidence>
<accession>A0A1Q5TXJ9</accession>
<keyword evidence="8" id="KW-0813">Transport</keyword>
<evidence type="ECO:0000313" key="10">
    <source>
        <dbReference type="Proteomes" id="UP000186955"/>
    </source>
</evidence>
<keyword evidence="6" id="KW-1133">Transmembrane helix</keyword>
<keyword evidence="8" id="KW-0968">Cytoplasmic vesicle</keyword>
<dbReference type="PANTHER" id="PTHR11132">
    <property type="entry name" value="SOLUTE CARRIER FAMILY 35"/>
    <property type="match status" value="1"/>
</dbReference>
<evidence type="ECO:0000256" key="7">
    <source>
        <dbReference type="ARBA" id="ARBA00023136"/>
    </source>
</evidence>
<comment type="subcellular location">
    <subcellularLocation>
        <location evidence="8">Golgi apparatus membrane</location>
        <topology evidence="8">Multi-pass membrane protein</topology>
    </subcellularLocation>
    <subcellularLocation>
        <location evidence="8">Cytoplasmic vesicle membrane</location>
        <topology evidence="8">Multi-pass membrane protein</topology>
    </subcellularLocation>
    <subcellularLocation>
        <location evidence="8">Endoplasmic reticulum membrane</location>
        <topology evidence="8">Multi-pass membrane protein</topology>
    </subcellularLocation>
</comment>
<keyword evidence="8" id="KW-0333">Golgi apparatus</keyword>
<dbReference type="AlphaFoldDB" id="A0A1Q5TXJ9"/>
<evidence type="ECO:0000256" key="4">
    <source>
        <dbReference type="ARBA" id="ARBA00022692"/>
    </source>
</evidence>
<evidence type="ECO:0000256" key="5">
    <source>
        <dbReference type="ARBA" id="ARBA00022824"/>
    </source>
</evidence>
<dbReference type="STRING" id="1316194.A0A1Q5TXJ9"/>
<proteinExistence type="inferred from homology"/>
<evidence type="ECO:0000256" key="1">
    <source>
        <dbReference type="ARBA" id="ARBA00003420"/>
    </source>
</evidence>
<dbReference type="Proteomes" id="UP000186955">
    <property type="component" value="Unassembled WGS sequence"/>
</dbReference>